<dbReference type="EMBL" id="FNRA01000003">
    <property type="protein sequence ID" value="SEA48110.1"/>
    <property type="molecule type" value="Genomic_DNA"/>
</dbReference>
<dbReference type="Proteomes" id="UP000198850">
    <property type="component" value="Unassembled WGS sequence"/>
</dbReference>
<protein>
    <recommendedName>
        <fullName evidence="4">1-acyl-sn-glycerol-3-phosphate acyltransferase</fullName>
    </recommendedName>
</protein>
<evidence type="ECO:0000313" key="3">
    <source>
        <dbReference type="Proteomes" id="UP000198850"/>
    </source>
</evidence>
<feature type="transmembrane region" description="Helical" evidence="1">
    <location>
        <begin position="6"/>
        <end position="39"/>
    </location>
</feature>
<keyword evidence="1" id="KW-0812">Transmembrane</keyword>
<accession>A0A1H4BJ14</accession>
<reference evidence="2 3" key="1">
    <citation type="submission" date="2016-10" db="EMBL/GenBank/DDBJ databases">
        <authorList>
            <person name="de Groot N.N."/>
        </authorList>
    </citation>
    <scope>NUCLEOTIDE SEQUENCE [LARGE SCALE GENOMIC DNA]</scope>
    <source>
        <strain evidence="2 3">DSM 19033</strain>
    </source>
</reference>
<dbReference type="RefSeq" id="WP_139298282.1">
    <property type="nucleotide sequence ID" value="NZ_FNRA01000003.1"/>
</dbReference>
<keyword evidence="3" id="KW-1185">Reference proteome</keyword>
<keyword evidence="1" id="KW-1133">Transmembrane helix</keyword>
<dbReference type="AlphaFoldDB" id="A0A1H4BJ14"/>
<keyword evidence="1" id="KW-0472">Membrane</keyword>
<proteinExistence type="predicted"/>
<sequence length="80" mass="9659">MRLLYYYLQIILPIPLLLIFLQLGLTWVFGAGLLLYVCIYRPFITGYRLLAMGLIRREDFSKLFIPLYSTRYFYDLHFKP</sequence>
<name>A0A1H4BJ14_9SPHI</name>
<evidence type="ECO:0000313" key="2">
    <source>
        <dbReference type="EMBL" id="SEA48110.1"/>
    </source>
</evidence>
<evidence type="ECO:0000256" key="1">
    <source>
        <dbReference type="SAM" id="Phobius"/>
    </source>
</evidence>
<organism evidence="2 3">
    <name type="scientific">Pedobacter hartonius</name>
    <dbReference type="NCBI Taxonomy" id="425514"/>
    <lineage>
        <taxon>Bacteria</taxon>
        <taxon>Pseudomonadati</taxon>
        <taxon>Bacteroidota</taxon>
        <taxon>Sphingobacteriia</taxon>
        <taxon>Sphingobacteriales</taxon>
        <taxon>Sphingobacteriaceae</taxon>
        <taxon>Pedobacter</taxon>
    </lineage>
</organism>
<evidence type="ECO:0008006" key="4">
    <source>
        <dbReference type="Google" id="ProtNLM"/>
    </source>
</evidence>
<dbReference type="STRING" id="425514.SAMN05443550_103368"/>
<gene>
    <name evidence="2" type="ORF">SAMN05443550_103368</name>
</gene>
<dbReference type="OrthoDB" id="840179at2"/>